<dbReference type="FunFam" id="2.60.40.10:FF:000759">
    <property type="entry name" value="Immunoglobulin superfamily DCC subclass member 4"/>
    <property type="match status" value="1"/>
</dbReference>
<dbReference type="SMART" id="SM00409">
    <property type="entry name" value="IG"/>
    <property type="match status" value="4"/>
</dbReference>
<evidence type="ECO:0000313" key="17">
    <source>
        <dbReference type="EMBL" id="DBA31914.1"/>
    </source>
</evidence>
<keyword evidence="10" id="KW-0325">Glycoprotein</keyword>
<dbReference type="Pfam" id="PF13927">
    <property type="entry name" value="Ig_3"/>
    <property type="match status" value="1"/>
</dbReference>
<dbReference type="InterPro" id="IPR003598">
    <property type="entry name" value="Ig_sub2"/>
</dbReference>
<dbReference type="FunFam" id="2.60.40.10:FF:000299">
    <property type="entry name" value="protogenin isoform X2"/>
    <property type="match status" value="1"/>
</dbReference>
<dbReference type="InterPro" id="IPR003599">
    <property type="entry name" value="Ig_sub"/>
</dbReference>
<dbReference type="InterPro" id="IPR013783">
    <property type="entry name" value="Ig-like_fold"/>
</dbReference>
<evidence type="ECO:0000256" key="5">
    <source>
        <dbReference type="ARBA" id="ARBA00022729"/>
    </source>
</evidence>
<feature type="compositionally biased region" description="Polar residues" evidence="12">
    <location>
        <begin position="970"/>
        <end position="988"/>
    </location>
</feature>
<evidence type="ECO:0000256" key="7">
    <source>
        <dbReference type="ARBA" id="ARBA00022989"/>
    </source>
</evidence>
<comment type="caution">
    <text evidence="17">The sequence shown here is derived from an EMBL/GenBank/DDBJ whole genome shotgun (WGS) entry which is preliminary data.</text>
</comment>
<keyword evidence="11" id="KW-0393">Immunoglobulin domain</keyword>
<keyword evidence="18" id="KW-1185">Reference proteome</keyword>
<dbReference type="Proteomes" id="UP001181693">
    <property type="component" value="Unassembled WGS sequence"/>
</dbReference>
<evidence type="ECO:0000313" key="18">
    <source>
        <dbReference type="Proteomes" id="UP001181693"/>
    </source>
</evidence>
<keyword evidence="7 13" id="KW-1133">Transmembrane helix</keyword>
<comment type="similarity">
    <text evidence="2">Belongs to the immunoglobulin superfamily. DCC family.</text>
</comment>
<evidence type="ECO:0000256" key="1">
    <source>
        <dbReference type="ARBA" id="ARBA00004251"/>
    </source>
</evidence>
<dbReference type="InterPro" id="IPR003961">
    <property type="entry name" value="FN3_dom"/>
</dbReference>
<feature type="domain" description="Fibronectin type-III" evidence="16">
    <location>
        <begin position="406"/>
        <end position="500"/>
    </location>
</feature>
<feature type="chain" id="PRO_5043382729" description="Immunoglobulin superfamily DCC subclass member 4" evidence="14">
    <location>
        <begin position="24"/>
        <end position="1276"/>
    </location>
</feature>
<feature type="domain" description="Ig-like" evidence="15">
    <location>
        <begin position="311"/>
        <end position="398"/>
    </location>
</feature>
<gene>
    <name evidence="17" type="ORF">GDO54_007671</name>
</gene>
<dbReference type="GO" id="GO:0098609">
    <property type="term" value="P:cell-cell adhesion"/>
    <property type="evidence" value="ECO:0007669"/>
    <property type="project" value="TreeGrafter"/>
</dbReference>
<reference evidence="17" key="1">
    <citation type="thesis" date="2020" institute="ProQuest LLC" country="789 East Eisenhower Parkway, Ann Arbor, MI, USA">
        <title>Comparative Genomics and Chromosome Evolution.</title>
        <authorList>
            <person name="Mudd A.B."/>
        </authorList>
    </citation>
    <scope>NUCLEOTIDE SEQUENCE</scope>
    <source>
        <strain evidence="17">1538</strain>
        <tissue evidence="17">Blood</tissue>
    </source>
</reference>
<evidence type="ECO:0000256" key="13">
    <source>
        <dbReference type="SAM" id="Phobius"/>
    </source>
</evidence>
<keyword evidence="6" id="KW-0677">Repeat</keyword>
<dbReference type="InterPro" id="IPR036179">
    <property type="entry name" value="Ig-like_dom_sf"/>
</dbReference>
<dbReference type="SMART" id="SM00060">
    <property type="entry name" value="FN3"/>
    <property type="match status" value="5"/>
</dbReference>
<dbReference type="Pfam" id="PF00041">
    <property type="entry name" value="fn3"/>
    <property type="match status" value="5"/>
</dbReference>
<comment type="subcellular location">
    <subcellularLocation>
        <location evidence="1">Cell membrane</location>
        <topology evidence="1">Single-pass type I membrane protein</topology>
    </subcellularLocation>
</comment>
<feature type="signal peptide" evidence="14">
    <location>
        <begin position="1"/>
        <end position="23"/>
    </location>
</feature>
<feature type="domain" description="Ig-like" evidence="15">
    <location>
        <begin position="35"/>
        <end position="122"/>
    </location>
</feature>
<feature type="compositionally biased region" description="Polar residues" evidence="12">
    <location>
        <begin position="1146"/>
        <end position="1165"/>
    </location>
</feature>
<evidence type="ECO:0000256" key="6">
    <source>
        <dbReference type="ARBA" id="ARBA00022737"/>
    </source>
</evidence>
<evidence type="ECO:0000256" key="9">
    <source>
        <dbReference type="ARBA" id="ARBA00023157"/>
    </source>
</evidence>
<dbReference type="InterPro" id="IPR013098">
    <property type="entry name" value="Ig_I-set"/>
</dbReference>
<dbReference type="Pfam" id="PF07679">
    <property type="entry name" value="I-set"/>
    <property type="match status" value="2"/>
</dbReference>
<dbReference type="EMBL" id="DYDO01000002">
    <property type="protein sequence ID" value="DBA31914.1"/>
    <property type="molecule type" value="Genomic_DNA"/>
</dbReference>
<feature type="compositionally biased region" description="Acidic residues" evidence="12">
    <location>
        <begin position="1126"/>
        <end position="1136"/>
    </location>
</feature>
<evidence type="ECO:0000256" key="8">
    <source>
        <dbReference type="ARBA" id="ARBA00023136"/>
    </source>
</evidence>
<feature type="domain" description="Fibronectin type-III" evidence="16">
    <location>
        <begin position="824"/>
        <end position="919"/>
    </location>
</feature>
<feature type="domain" description="Ig-like" evidence="15">
    <location>
        <begin position="215"/>
        <end position="306"/>
    </location>
</feature>
<organism evidence="17 18">
    <name type="scientific">Pyxicephalus adspersus</name>
    <name type="common">African bullfrog</name>
    <dbReference type="NCBI Taxonomy" id="30357"/>
    <lineage>
        <taxon>Eukaryota</taxon>
        <taxon>Metazoa</taxon>
        <taxon>Chordata</taxon>
        <taxon>Craniata</taxon>
        <taxon>Vertebrata</taxon>
        <taxon>Euteleostomi</taxon>
        <taxon>Amphibia</taxon>
        <taxon>Batrachia</taxon>
        <taxon>Anura</taxon>
        <taxon>Neobatrachia</taxon>
        <taxon>Ranoidea</taxon>
        <taxon>Pyxicephalidae</taxon>
        <taxon>Pyxicephalinae</taxon>
        <taxon>Pyxicephalus</taxon>
    </lineage>
</organism>
<dbReference type="AlphaFoldDB" id="A0AAV3AZC7"/>
<dbReference type="SMART" id="SM00408">
    <property type="entry name" value="IGc2"/>
    <property type="match status" value="4"/>
</dbReference>
<evidence type="ECO:0000256" key="4">
    <source>
        <dbReference type="ARBA" id="ARBA00022692"/>
    </source>
</evidence>
<feature type="domain" description="Fibronectin type-III" evidence="16">
    <location>
        <begin position="605"/>
        <end position="716"/>
    </location>
</feature>
<evidence type="ECO:0000256" key="11">
    <source>
        <dbReference type="ARBA" id="ARBA00023319"/>
    </source>
</evidence>
<dbReference type="PRINTS" id="PR00014">
    <property type="entry name" value="FNTYPEIII"/>
</dbReference>
<dbReference type="FunFam" id="2.60.40.10:FF:000273">
    <property type="entry name" value="contactin-3 isoform X1"/>
    <property type="match status" value="1"/>
</dbReference>
<keyword evidence="9" id="KW-1015">Disulfide bond</keyword>
<evidence type="ECO:0000259" key="16">
    <source>
        <dbReference type="PROSITE" id="PS50853"/>
    </source>
</evidence>
<dbReference type="SUPFAM" id="SSF49265">
    <property type="entry name" value="Fibronectin type III"/>
    <property type="match status" value="3"/>
</dbReference>
<feature type="domain" description="Fibronectin type-III" evidence="16">
    <location>
        <begin position="505"/>
        <end position="598"/>
    </location>
</feature>
<feature type="domain" description="Ig-like" evidence="15">
    <location>
        <begin position="123"/>
        <end position="208"/>
    </location>
</feature>
<feature type="compositionally biased region" description="Polar residues" evidence="12">
    <location>
        <begin position="1227"/>
        <end position="1240"/>
    </location>
</feature>
<dbReference type="PROSITE" id="PS50853">
    <property type="entry name" value="FN3"/>
    <property type="match status" value="5"/>
</dbReference>
<dbReference type="InterPro" id="IPR007110">
    <property type="entry name" value="Ig-like_dom"/>
</dbReference>
<dbReference type="SUPFAM" id="SSF48726">
    <property type="entry name" value="Immunoglobulin"/>
    <property type="match status" value="4"/>
</dbReference>
<feature type="transmembrane region" description="Helical" evidence="13">
    <location>
        <begin position="930"/>
        <end position="952"/>
    </location>
</feature>
<dbReference type="PANTHER" id="PTHR44170">
    <property type="entry name" value="PROTEIN SIDEKICK"/>
    <property type="match status" value="1"/>
</dbReference>
<protein>
    <recommendedName>
        <fullName evidence="19">Immunoglobulin superfamily DCC subclass member 4</fullName>
    </recommendedName>
</protein>
<feature type="region of interest" description="Disordered" evidence="12">
    <location>
        <begin position="1116"/>
        <end position="1165"/>
    </location>
</feature>
<feature type="compositionally biased region" description="Polar residues" evidence="12">
    <location>
        <begin position="1198"/>
        <end position="1218"/>
    </location>
</feature>
<feature type="region of interest" description="Disordered" evidence="12">
    <location>
        <begin position="956"/>
        <end position="989"/>
    </location>
</feature>
<proteinExistence type="inferred from homology"/>
<feature type="domain" description="Fibronectin type-III" evidence="16">
    <location>
        <begin position="727"/>
        <end position="819"/>
    </location>
</feature>
<evidence type="ECO:0008006" key="19">
    <source>
        <dbReference type="Google" id="ProtNLM"/>
    </source>
</evidence>
<evidence type="ECO:0000256" key="3">
    <source>
        <dbReference type="ARBA" id="ARBA00022475"/>
    </source>
</evidence>
<evidence type="ECO:0000256" key="14">
    <source>
        <dbReference type="SAM" id="SignalP"/>
    </source>
</evidence>
<evidence type="ECO:0000256" key="2">
    <source>
        <dbReference type="ARBA" id="ARBA00009588"/>
    </source>
</evidence>
<keyword evidence="3" id="KW-1003">Cell membrane</keyword>
<dbReference type="PANTHER" id="PTHR44170:SF5">
    <property type="entry name" value="IMMUNOGLOBULIN SUPERFAMILY DCC SUBCLASS MEMBER 4"/>
    <property type="match status" value="1"/>
</dbReference>
<evidence type="ECO:0000256" key="12">
    <source>
        <dbReference type="SAM" id="MobiDB-lite"/>
    </source>
</evidence>
<feature type="region of interest" description="Disordered" evidence="12">
    <location>
        <begin position="1191"/>
        <end position="1244"/>
    </location>
</feature>
<sequence>MALGRLALLWGLHWAGCVLVVAGGKSTWLDLSCHPGPSDFVLLPGHEVIVHCDVGNMGGSTNVTWWKNEEQLNPENLTVLPNGGLLLSSEGSSIQGNYSCLYQNSFGAVKGRTGTIRLAELAPFYMHPDPQIVHQGGLAQFECGISGTPPAQITWQKDQTQLPASKRFVRLPSGVLLISRVQPEDAGLYRCVASNVVNTRYSNEAQLSVEKDLKPFHDELTITRSPQNLTMVAGQSAVMECSAEGKEMPVFSWFRQDGNPLSSDIVLLGESNLLIKHIQSHHAGVYVCRASSAHSQHFVTASAQLQVLVPPFITQLPEIITRARAGTARFICSATGDPEPTITWLKNGQLLSSNGRVRIQPSGSLVITHIDLEDAGYYQCVATNILGSICATTRLHVTVLEGLPGPPQDLRALVVTSKTVTVTWERPQNNWERVIGFSLHYTKTGGSENMEYQFAVNNDTTELNVKYLEPGTNYTFYVVAYSQQGASRASEPLVVQTWDDVPAAAPMLSLNSETAEDIHIKWLPLQPDLTNGHIIKYRIEYTSQKDGVVSTIEVEGNETGLTLSSLQPGTVYKVRISASTSAGYGAPSNWVLQRTPDRVNQTQVEQAQVQLKVIAHTDALFVSWQLPRTDLLITGYRLYYRMVCPVLDPAASCPWQGKNEWDRGPIKLKKKRKQYEITDLIPGQLYQVRLVTYYKKQEMQTVMWEGRTRQIPTAPPDFKSQRIPPLPPSHIQVEPNSSTSVWVKWRKPIISSRIVNYTVRSGPWGAKNASLFTYHSSILEEILITGLKPYTRYEFAVQSNGAGVDGPYSNIVEKMTLPDRPSSPPADLVLQPLSHSSVQVHWRPPLESNGIIIQYLILYTANKSHPDETWTLLTKEGNIFSSEIQDLQSGTKYYFKMGAKTSSGWGPYSNVVEVETLPPRLPDVLDMNSVTGIIVGVCLCLLCLLLCMCASFQQGKQRDSGSELGPRSNRGPSSYQRARQGSCSQNHCQDSHELETLMPARQEDTPSLPVPEITELIGGLVSNPPSEDKNQLKMKTSWNGSVTQNWANHITSYAETIPGELAANGSANHLTYGGIRMVLHDITYESHKVDIGRNHRNPSQNQVEADVIVHSDFSASERSGRCAGLDSEEEEEEISMDQEKGPTGCLTPTSNPHTQSVSTEGENQDWSNQPLVAIVTEQTLNVVATKSTHLANGIPRNGDSQDNQTATGSPFTVDSGDSCSEDVPLTSRAQQELPQSNTPVLPQPFRATKTCSDLDDFTNSLIKHRVSQWAGTSCAG</sequence>
<evidence type="ECO:0000256" key="10">
    <source>
        <dbReference type="ARBA" id="ARBA00023180"/>
    </source>
</evidence>
<dbReference type="PROSITE" id="PS50835">
    <property type="entry name" value="IG_LIKE"/>
    <property type="match status" value="4"/>
</dbReference>
<keyword evidence="4 13" id="KW-0812">Transmembrane</keyword>
<dbReference type="FunFam" id="2.60.40.10:FF:000551">
    <property type="entry name" value="Protogenin A"/>
    <property type="match status" value="1"/>
</dbReference>
<name>A0AAV3AZC7_PYXAD</name>
<accession>A0AAV3AZC7</accession>
<keyword evidence="8 13" id="KW-0472">Membrane</keyword>
<dbReference type="CDD" id="cd00063">
    <property type="entry name" value="FN3"/>
    <property type="match status" value="5"/>
</dbReference>
<dbReference type="InterPro" id="IPR036116">
    <property type="entry name" value="FN3_sf"/>
</dbReference>
<keyword evidence="5 14" id="KW-0732">Signal</keyword>
<evidence type="ECO:0000259" key="15">
    <source>
        <dbReference type="PROSITE" id="PS50835"/>
    </source>
</evidence>
<dbReference type="Gene3D" id="2.60.40.10">
    <property type="entry name" value="Immunoglobulins"/>
    <property type="match status" value="9"/>
</dbReference>
<dbReference type="GO" id="GO:0005886">
    <property type="term" value="C:plasma membrane"/>
    <property type="evidence" value="ECO:0007669"/>
    <property type="project" value="UniProtKB-SubCell"/>
</dbReference>